<dbReference type="KEGG" id="drt:Dret_2238"/>
<reference evidence="9 10" key="2">
    <citation type="journal article" date="2010" name="Stand. Genomic Sci.">
        <title>Complete genome sequence of Desulfohalobium retbaense type strain (HR(100)).</title>
        <authorList>
            <person name="Spring S."/>
            <person name="Nolan M."/>
            <person name="Lapidus A."/>
            <person name="Glavina Del Rio T."/>
            <person name="Copeland A."/>
            <person name="Tice H."/>
            <person name="Cheng J.F."/>
            <person name="Lucas S."/>
            <person name="Land M."/>
            <person name="Chen F."/>
            <person name="Bruce D."/>
            <person name="Goodwin L."/>
            <person name="Pitluck S."/>
            <person name="Ivanova N."/>
            <person name="Mavromatis K."/>
            <person name="Mikhailova N."/>
            <person name="Pati A."/>
            <person name="Chen A."/>
            <person name="Palaniappan K."/>
            <person name="Hauser L."/>
            <person name="Chang Y.J."/>
            <person name="Jeffries C.D."/>
            <person name="Munk C."/>
            <person name="Kiss H."/>
            <person name="Chain P."/>
            <person name="Han C."/>
            <person name="Brettin T."/>
            <person name="Detter J.C."/>
            <person name="Schuler E."/>
            <person name="Goker M."/>
            <person name="Rohde M."/>
            <person name="Bristow J."/>
            <person name="Eisen J.A."/>
            <person name="Markowitz V."/>
            <person name="Hugenholtz P."/>
            <person name="Kyrpides N.C."/>
            <person name="Klenk H.P."/>
        </authorList>
    </citation>
    <scope>NUCLEOTIDE SEQUENCE [LARGE SCALE GENOMIC DNA]</scope>
    <source>
        <strain evidence="9 10">DSM 5692</strain>
    </source>
</reference>
<dbReference type="OrthoDB" id="9815044at2"/>
<evidence type="ECO:0000256" key="4">
    <source>
        <dbReference type="ARBA" id="ARBA00022723"/>
    </source>
</evidence>
<dbReference type="InterPro" id="IPR023404">
    <property type="entry name" value="rSAM_horseshoe"/>
</dbReference>
<keyword evidence="5" id="KW-0408">Iron</keyword>
<evidence type="ECO:0000256" key="1">
    <source>
        <dbReference type="ARBA" id="ARBA00001966"/>
    </source>
</evidence>
<dbReference type="GO" id="GO:0046872">
    <property type="term" value="F:metal ion binding"/>
    <property type="evidence" value="ECO:0007669"/>
    <property type="project" value="UniProtKB-KW"/>
</dbReference>
<feature type="region of interest" description="Disordered" evidence="7">
    <location>
        <begin position="1"/>
        <end position="21"/>
    </location>
</feature>
<dbReference type="InterPro" id="IPR006638">
    <property type="entry name" value="Elp3/MiaA/NifB-like_rSAM"/>
</dbReference>
<protein>
    <submittedName>
        <fullName evidence="9">Radical SAM domain protein</fullName>
    </submittedName>
</protein>
<comment type="cofactor">
    <cofactor evidence="1">
        <name>[4Fe-4S] cluster</name>
        <dbReference type="ChEBI" id="CHEBI:49883"/>
    </cofactor>
</comment>
<keyword evidence="10" id="KW-1185">Reference proteome</keyword>
<dbReference type="SFLD" id="SFLDG01082">
    <property type="entry name" value="B12-binding_domain_containing"/>
    <property type="match status" value="1"/>
</dbReference>
<feature type="domain" description="Radical SAM core" evidence="8">
    <location>
        <begin position="26"/>
        <end position="257"/>
    </location>
</feature>
<keyword evidence="3" id="KW-0949">S-adenosyl-L-methionine</keyword>
<evidence type="ECO:0000259" key="8">
    <source>
        <dbReference type="PROSITE" id="PS51918"/>
    </source>
</evidence>
<dbReference type="InterPro" id="IPR039661">
    <property type="entry name" value="ELP3"/>
</dbReference>
<dbReference type="SUPFAM" id="SSF102114">
    <property type="entry name" value="Radical SAM enzymes"/>
    <property type="match status" value="1"/>
</dbReference>
<keyword evidence="2" id="KW-0004">4Fe-4S</keyword>
<dbReference type="Proteomes" id="UP000001052">
    <property type="component" value="Chromosome"/>
</dbReference>
<dbReference type="Pfam" id="PF04055">
    <property type="entry name" value="Radical_SAM"/>
    <property type="match status" value="1"/>
</dbReference>
<dbReference type="PANTHER" id="PTHR11135:SF0">
    <property type="entry name" value="ELONGATOR COMPLEX PROTEIN 3"/>
    <property type="match status" value="1"/>
</dbReference>
<dbReference type="SFLD" id="SFLDG01086">
    <property type="entry name" value="elongater_protein-like"/>
    <property type="match status" value="1"/>
</dbReference>
<dbReference type="CDD" id="cd01335">
    <property type="entry name" value="Radical_SAM"/>
    <property type="match status" value="1"/>
</dbReference>
<dbReference type="RefSeq" id="WP_015752663.1">
    <property type="nucleotide sequence ID" value="NC_013223.1"/>
</dbReference>
<dbReference type="STRING" id="485915.Dret_2238"/>
<reference evidence="10" key="1">
    <citation type="submission" date="2009-09" db="EMBL/GenBank/DDBJ databases">
        <title>The complete chromosome of Desulfohalobium retbaense DSM 5692.</title>
        <authorList>
            <consortium name="US DOE Joint Genome Institute (JGI-PGF)"/>
            <person name="Lucas S."/>
            <person name="Copeland A."/>
            <person name="Lapidus A."/>
            <person name="Glavina del Rio T."/>
            <person name="Dalin E."/>
            <person name="Tice H."/>
            <person name="Bruce D."/>
            <person name="Goodwin L."/>
            <person name="Pitluck S."/>
            <person name="Kyrpides N."/>
            <person name="Mavromatis K."/>
            <person name="Ivanova N."/>
            <person name="Mikhailova N."/>
            <person name="Munk A.C."/>
            <person name="Brettin T."/>
            <person name="Detter J.C."/>
            <person name="Han C."/>
            <person name="Tapia R."/>
            <person name="Larimer F."/>
            <person name="Land M."/>
            <person name="Hauser L."/>
            <person name="Markowitz V."/>
            <person name="Cheng J.-F."/>
            <person name="Hugenholtz P."/>
            <person name="Woyke T."/>
            <person name="Wu D."/>
            <person name="Spring S."/>
            <person name="Klenk H.-P."/>
            <person name="Eisen J.A."/>
        </authorList>
    </citation>
    <scope>NUCLEOTIDE SEQUENCE [LARGE SCALE GENOMIC DNA]</scope>
    <source>
        <strain evidence="10">DSM 5692</strain>
    </source>
</reference>
<evidence type="ECO:0000256" key="7">
    <source>
        <dbReference type="SAM" id="MobiDB-lite"/>
    </source>
</evidence>
<dbReference type="SMART" id="SM00729">
    <property type="entry name" value="Elp3"/>
    <property type="match status" value="1"/>
</dbReference>
<gene>
    <name evidence="9" type="ordered locus">Dret_2238</name>
</gene>
<evidence type="ECO:0000256" key="2">
    <source>
        <dbReference type="ARBA" id="ARBA00022485"/>
    </source>
</evidence>
<evidence type="ECO:0000256" key="6">
    <source>
        <dbReference type="ARBA" id="ARBA00023014"/>
    </source>
</evidence>
<dbReference type="InterPro" id="IPR058240">
    <property type="entry name" value="rSAM_sf"/>
</dbReference>
<dbReference type="GO" id="GO:0005737">
    <property type="term" value="C:cytoplasm"/>
    <property type="evidence" value="ECO:0007669"/>
    <property type="project" value="TreeGrafter"/>
</dbReference>
<dbReference type="SFLD" id="SFLDS00029">
    <property type="entry name" value="Radical_SAM"/>
    <property type="match status" value="1"/>
</dbReference>
<dbReference type="GO" id="GO:0002926">
    <property type="term" value="P:tRNA wobble base 5-methoxycarbonylmethyl-2-thiouridinylation"/>
    <property type="evidence" value="ECO:0007669"/>
    <property type="project" value="TreeGrafter"/>
</dbReference>
<accession>C8X525</accession>
<dbReference type="GO" id="GO:0051539">
    <property type="term" value="F:4 iron, 4 sulfur cluster binding"/>
    <property type="evidence" value="ECO:0007669"/>
    <property type="project" value="UniProtKB-KW"/>
</dbReference>
<evidence type="ECO:0000256" key="3">
    <source>
        <dbReference type="ARBA" id="ARBA00022691"/>
    </source>
</evidence>
<dbReference type="GO" id="GO:0003824">
    <property type="term" value="F:catalytic activity"/>
    <property type="evidence" value="ECO:0007669"/>
    <property type="project" value="InterPro"/>
</dbReference>
<dbReference type="eggNOG" id="COG1243">
    <property type="taxonomic scope" value="Bacteria"/>
</dbReference>
<dbReference type="EMBL" id="CP001734">
    <property type="protein sequence ID" value="ACV69522.1"/>
    <property type="molecule type" value="Genomic_DNA"/>
</dbReference>
<evidence type="ECO:0000313" key="9">
    <source>
        <dbReference type="EMBL" id="ACV69522.1"/>
    </source>
</evidence>
<dbReference type="PROSITE" id="PS51918">
    <property type="entry name" value="RADICAL_SAM"/>
    <property type="match status" value="1"/>
</dbReference>
<name>C8X525_DESRD</name>
<keyword evidence="6" id="KW-0411">Iron-sulfur</keyword>
<proteinExistence type="predicted"/>
<organism evidence="9 10">
    <name type="scientific">Desulfohalobium retbaense (strain ATCC 49708 / DSM 5692 / JCM 16813 / HR100)</name>
    <dbReference type="NCBI Taxonomy" id="485915"/>
    <lineage>
        <taxon>Bacteria</taxon>
        <taxon>Pseudomonadati</taxon>
        <taxon>Thermodesulfobacteriota</taxon>
        <taxon>Desulfovibrionia</taxon>
        <taxon>Desulfovibrionales</taxon>
        <taxon>Desulfohalobiaceae</taxon>
        <taxon>Desulfohalobium</taxon>
    </lineage>
</organism>
<sequence>MELHAPGLTAPSRQATFAPAPTGKAKRHIHPVFLPFQGCPGRCIYCAQDRQTGQSPLALEEMHARLHDQLSNYARQGTSLELGFFGGTFTGLPLQWLQRFLELAREFKNRGVLERVRCSTRPDFLESRKLDLLAEHDFDLVEIGIQSFDGTVLRQSQRGYTPETAVAACNRVKTFGMGLGIQLLPGLPGHTPAIWARDIEATLSVAPECLRIYPCVVIDGTPLSRLWREGDYQPWPLSQTVRALAAALNRIEDSGIEVIRMGLPPEAGLVEAILDGPWHPALGELIRSRALLRRIVSHSRRLPAGPKALYLPSRRRSQVLGHHGRNLPVLERIGLSRDRLYPWDATQCCLQALG</sequence>
<dbReference type="AlphaFoldDB" id="C8X525"/>
<evidence type="ECO:0000313" key="10">
    <source>
        <dbReference type="Proteomes" id="UP000001052"/>
    </source>
</evidence>
<dbReference type="HOGENOM" id="CLU_057482_1_0_7"/>
<dbReference type="InterPro" id="IPR032432">
    <property type="entry name" value="Radical_SAM_C"/>
</dbReference>
<evidence type="ECO:0000256" key="5">
    <source>
        <dbReference type="ARBA" id="ARBA00023004"/>
    </source>
</evidence>
<dbReference type="InterPro" id="IPR007197">
    <property type="entry name" value="rSAM"/>
</dbReference>
<dbReference type="Gene3D" id="3.80.30.20">
    <property type="entry name" value="tm_1862 like domain"/>
    <property type="match status" value="1"/>
</dbReference>
<keyword evidence="4" id="KW-0479">Metal-binding</keyword>
<dbReference type="Pfam" id="PF16199">
    <property type="entry name" value="Radical_SAM_C"/>
    <property type="match status" value="1"/>
</dbReference>
<dbReference type="PANTHER" id="PTHR11135">
    <property type="entry name" value="HISTONE ACETYLTRANSFERASE-RELATED"/>
    <property type="match status" value="1"/>
</dbReference>